<dbReference type="PANTHER" id="PTHR38134">
    <property type="entry name" value="SLR1395 PROTEIN"/>
    <property type="match status" value="1"/>
</dbReference>
<keyword evidence="2" id="KW-1185">Reference proteome</keyword>
<dbReference type="KEGG" id="pprt:ET464_10410"/>
<accession>A0A4P6EU56</accession>
<dbReference type="PANTHER" id="PTHR38134:SF2">
    <property type="entry name" value="GALACTOKINASE"/>
    <property type="match status" value="1"/>
</dbReference>
<evidence type="ECO:0000313" key="2">
    <source>
        <dbReference type="Proteomes" id="UP000293568"/>
    </source>
</evidence>
<reference evidence="1 2" key="1">
    <citation type="submission" date="2019-01" db="EMBL/GenBank/DDBJ databases">
        <title>Genome sequencing of strain FW100M-2.</title>
        <authorList>
            <person name="Heo J."/>
            <person name="Kim S.-J."/>
            <person name="Kim J.-S."/>
            <person name="Hong S.-B."/>
            <person name="Kwon S.-W."/>
        </authorList>
    </citation>
    <scope>NUCLEOTIDE SEQUENCE [LARGE SCALE GENOMIC DNA]</scope>
    <source>
        <strain evidence="1 2">FW100M-2</strain>
    </source>
</reference>
<sequence>MYTTICFYISDYGYGHASRSISVIRELLNRNTSYQMIVCSNKVLPFLRESLLEYGNERIIFRNCVLEFGYIVNTVTFELDLETMNHTLRTTLDELPLQVSEEMRYLSSVRPAAVMSDISAIPIAAAHELGIPTIGLSNFTWYSAYAELFSNEMLQPLYDAYEKMDYFIQYEGVGVNEPNWGRFGQLRANFFSRKPNWAEVDRLRAELDPTSYKTIILFAVGLGVTITDFKDMMIWNDSSCLFVVSSNMNIEGSNVIRIPNTYLETQNYVAASDLVISKPGWGTVSEAVVASKPLVLVDRKQFSEDYNTVDALYRREYPFCRIDWFSLKGISRLNDIQVNPGTTMQLDNEMNLSGISAYIEKIIKEWVE</sequence>
<proteinExistence type="predicted"/>
<dbReference type="AlphaFoldDB" id="A0A4P6EU56"/>
<protein>
    <submittedName>
        <fullName evidence="1">Uncharacterized protein</fullName>
    </submittedName>
</protein>
<organism evidence="1 2">
    <name type="scientific">Paenibacillus protaetiae</name>
    <dbReference type="NCBI Taxonomy" id="2509456"/>
    <lineage>
        <taxon>Bacteria</taxon>
        <taxon>Bacillati</taxon>
        <taxon>Bacillota</taxon>
        <taxon>Bacilli</taxon>
        <taxon>Bacillales</taxon>
        <taxon>Paenibacillaceae</taxon>
        <taxon>Paenibacillus</taxon>
    </lineage>
</organism>
<dbReference type="OrthoDB" id="9776616at2"/>
<name>A0A4P6EU56_9BACL</name>
<dbReference type="InterPro" id="IPR053205">
    <property type="entry name" value="GHMP_kinase_L-arabinokinase"/>
</dbReference>
<dbReference type="Proteomes" id="UP000293568">
    <property type="component" value="Chromosome"/>
</dbReference>
<evidence type="ECO:0000313" key="1">
    <source>
        <dbReference type="EMBL" id="QAY66760.1"/>
    </source>
</evidence>
<dbReference type="SUPFAM" id="SSF53756">
    <property type="entry name" value="UDP-Glycosyltransferase/glycogen phosphorylase"/>
    <property type="match status" value="1"/>
</dbReference>
<dbReference type="Gene3D" id="3.40.50.2000">
    <property type="entry name" value="Glycogen Phosphorylase B"/>
    <property type="match status" value="1"/>
</dbReference>
<gene>
    <name evidence="1" type="ORF">ET464_10410</name>
</gene>
<dbReference type="EMBL" id="CP035492">
    <property type="protein sequence ID" value="QAY66760.1"/>
    <property type="molecule type" value="Genomic_DNA"/>
</dbReference>